<dbReference type="Gramene" id="AUR62002752-RA">
    <property type="protein sequence ID" value="AUR62002752-RA:cds"/>
    <property type="gene ID" value="AUR62002752"/>
</dbReference>
<evidence type="ECO:0000313" key="14">
    <source>
        <dbReference type="Proteomes" id="UP000596660"/>
    </source>
</evidence>
<evidence type="ECO:0000256" key="7">
    <source>
        <dbReference type="ARBA" id="ARBA00052204"/>
    </source>
</evidence>
<dbReference type="AlphaFoldDB" id="A0A803KUP4"/>
<gene>
    <name evidence="13" type="primary">LOC110712191</name>
</gene>
<dbReference type="Pfam" id="PF14226">
    <property type="entry name" value="DIOX_N"/>
    <property type="match status" value="1"/>
</dbReference>
<name>A0A803KUP4_CHEQI</name>
<evidence type="ECO:0000256" key="9">
    <source>
        <dbReference type="ARBA" id="ARBA00061282"/>
    </source>
</evidence>
<keyword evidence="5 11" id="KW-0408">Iron</keyword>
<dbReference type="Pfam" id="PF03171">
    <property type="entry name" value="2OG-FeII_Oxy"/>
    <property type="match status" value="1"/>
</dbReference>
<dbReference type="InterPro" id="IPR005123">
    <property type="entry name" value="Oxoglu/Fe-dep_dioxygenase_dom"/>
</dbReference>
<dbReference type="EC" id="1.14.11.13" evidence="10"/>
<dbReference type="InterPro" id="IPR050231">
    <property type="entry name" value="Iron_ascorbate_oxido_reductase"/>
</dbReference>
<evidence type="ECO:0000256" key="1">
    <source>
        <dbReference type="ARBA" id="ARBA00004972"/>
    </source>
</evidence>
<dbReference type="PANTHER" id="PTHR47990">
    <property type="entry name" value="2-OXOGLUTARATE (2OG) AND FE(II)-DEPENDENT OXYGENASE SUPERFAMILY PROTEIN-RELATED"/>
    <property type="match status" value="1"/>
</dbReference>
<evidence type="ECO:0000313" key="13">
    <source>
        <dbReference type="EnsemblPlants" id="AUR62002752-RA:cds"/>
    </source>
</evidence>
<evidence type="ECO:0000256" key="8">
    <source>
        <dbReference type="ARBA" id="ARBA00055835"/>
    </source>
</evidence>
<dbReference type="InterPro" id="IPR027443">
    <property type="entry name" value="IPNS-like_sf"/>
</dbReference>
<evidence type="ECO:0000256" key="10">
    <source>
        <dbReference type="ARBA" id="ARBA00066708"/>
    </source>
</evidence>
<organism evidence="13 14">
    <name type="scientific">Chenopodium quinoa</name>
    <name type="common">Quinoa</name>
    <dbReference type="NCBI Taxonomy" id="63459"/>
    <lineage>
        <taxon>Eukaryota</taxon>
        <taxon>Viridiplantae</taxon>
        <taxon>Streptophyta</taxon>
        <taxon>Embryophyta</taxon>
        <taxon>Tracheophyta</taxon>
        <taxon>Spermatophyta</taxon>
        <taxon>Magnoliopsida</taxon>
        <taxon>eudicotyledons</taxon>
        <taxon>Gunneridae</taxon>
        <taxon>Pentapetalae</taxon>
        <taxon>Caryophyllales</taxon>
        <taxon>Chenopodiaceae</taxon>
        <taxon>Chenopodioideae</taxon>
        <taxon>Atripliceae</taxon>
        <taxon>Chenopodium</taxon>
    </lineage>
</organism>
<dbReference type="SUPFAM" id="SSF51197">
    <property type="entry name" value="Clavaminate synthase-like"/>
    <property type="match status" value="1"/>
</dbReference>
<comment type="pathway">
    <text evidence="1">Hormone biosynthesis.</text>
</comment>
<feature type="domain" description="Fe2OG dioxygenase" evidence="12">
    <location>
        <begin position="180"/>
        <end position="288"/>
    </location>
</feature>
<reference evidence="13" key="1">
    <citation type="journal article" date="2017" name="Nature">
        <title>The genome of Chenopodium quinoa.</title>
        <authorList>
            <person name="Jarvis D.E."/>
            <person name="Ho Y.S."/>
            <person name="Lightfoot D.J."/>
            <person name="Schmoeckel S.M."/>
            <person name="Li B."/>
            <person name="Borm T.J.A."/>
            <person name="Ohyanagi H."/>
            <person name="Mineta K."/>
            <person name="Michell C.T."/>
            <person name="Saber N."/>
            <person name="Kharbatia N.M."/>
            <person name="Rupper R.R."/>
            <person name="Sharp A.R."/>
            <person name="Dally N."/>
            <person name="Boughton B.A."/>
            <person name="Woo Y.H."/>
            <person name="Gao G."/>
            <person name="Schijlen E.G.W.M."/>
            <person name="Guo X."/>
            <person name="Momin A.A."/>
            <person name="Negrao S."/>
            <person name="Al-Babili S."/>
            <person name="Gehring C."/>
            <person name="Roessner U."/>
            <person name="Jung C."/>
            <person name="Murphy K."/>
            <person name="Arold S.T."/>
            <person name="Gojobori T."/>
            <person name="van der Linden C.G."/>
            <person name="van Loo E.N."/>
            <person name="Jellen E.N."/>
            <person name="Maughan P.J."/>
            <person name="Tester M."/>
        </authorList>
    </citation>
    <scope>NUCLEOTIDE SEQUENCE [LARGE SCALE GENOMIC DNA]</scope>
    <source>
        <strain evidence="13">cv. PI 614886</strain>
    </source>
</reference>
<proteinExistence type="inferred from homology"/>
<dbReference type="RefSeq" id="XP_021746373.1">
    <property type="nucleotide sequence ID" value="XM_021890681.1"/>
</dbReference>
<accession>A0A803KUP4</accession>
<dbReference type="Proteomes" id="UP000596660">
    <property type="component" value="Unplaced"/>
</dbReference>
<dbReference type="Gene3D" id="2.60.120.330">
    <property type="entry name" value="B-lactam Antibiotic, Isopenicillin N Synthase, Chain"/>
    <property type="match status" value="1"/>
</dbReference>
<dbReference type="SMR" id="A0A803KUP4"/>
<evidence type="ECO:0000256" key="4">
    <source>
        <dbReference type="ARBA" id="ARBA00023002"/>
    </source>
</evidence>
<dbReference type="OrthoDB" id="288590at2759"/>
<dbReference type="FunFam" id="2.60.120.330:FF:000014">
    <property type="entry name" value="Gibberellin 2-beta-dioxygenase 1"/>
    <property type="match status" value="1"/>
</dbReference>
<keyword evidence="3" id="KW-0223">Dioxygenase</keyword>
<dbReference type="EnsemblPlants" id="AUR62002752-RA">
    <property type="protein sequence ID" value="AUR62002752-RA:cds"/>
    <property type="gene ID" value="AUR62002752"/>
</dbReference>
<dbReference type="InterPro" id="IPR026992">
    <property type="entry name" value="DIOX_N"/>
</dbReference>
<reference evidence="13" key="2">
    <citation type="submission" date="2021-03" db="UniProtKB">
        <authorList>
            <consortium name="EnsemblPlants"/>
        </authorList>
    </citation>
    <scope>IDENTIFICATION</scope>
</reference>
<dbReference type="PROSITE" id="PS51471">
    <property type="entry name" value="FE2OG_OXY"/>
    <property type="match status" value="1"/>
</dbReference>
<comment type="catalytic activity">
    <reaction evidence="7">
        <text>gibberellin A1 + 2-oxoglutarate + O2 = gibberellin A8 + succinate + CO2</text>
        <dbReference type="Rhea" id="RHEA:15005"/>
        <dbReference type="ChEBI" id="CHEBI:15379"/>
        <dbReference type="ChEBI" id="CHEBI:16526"/>
        <dbReference type="ChEBI" id="CHEBI:16810"/>
        <dbReference type="ChEBI" id="CHEBI:30031"/>
        <dbReference type="ChEBI" id="CHEBI:58524"/>
        <dbReference type="ChEBI" id="CHEBI:58594"/>
        <dbReference type="EC" id="1.14.11.13"/>
    </reaction>
</comment>
<keyword evidence="2 11" id="KW-0479">Metal-binding</keyword>
<dbReference type="PRINTS" id="PR00682">
    <property type="entry name" value="IPNSYNTHASE"/>
</dbReference>
<comment type="similarity">
    <text evidence="9">Belongs to the iron/ascorbate-dependent oxidoreductase family. GA2OX subfamily.</text>
</comment>
<sequence>MVVSSHLALDQFIKTCKPINTNNTLFPIVIPTIDLNSPNAKSMIVKACTELGFFKVVNHGVPTHMMTQLEDEARSFFSLPQALKESAGSPNPFGYGNKKIGRNGDVGWLEYLLLSASPEFIAQICLSISPDNPDVFRCALVNYIAKVKKMAVQVLETMAEGLNLKGEDRNALSKLIKDDESDSYFRLNHYPPKPEAFEAISSGRNLVGFGEHTDPQIISVLRSNNIGGLQISVNDGSWVSVPPDDNSFFILVGDSLQVMTNGRFKSVKHRVLADNKKSRLSMIFFGGPPLRQKIAPLPCIMQQGEESLYEEFTWCEYKKSAYKSRLSDNRLLRFVKRRII</sequence>
<dbReference type="GO" id="GO:0046872">
    <property type="term" value="F:metal ion binding"/>
    <property type="evidence" value="ECO:0007669"/>
    <property type="project" value="UniProtKB-KW"/>
</dbReference>
<evidence type="ECO:0000256" key="3">
    <source>
        <dbReference type="ARBA" id="ARBA00022964"/>
    </source>
</evidence>
<comment type="pathway">
    <text evidence="6">Plant hormone biosynthesis; gibberellin biosynthesis.</text>
</comment>
<protein>
    <recommendedName>
        <fullName evidence="10">gibberellin 2beta-dioxygenase</fullName>
        <ecNumber evidence="10">1.14.11.13</ecNumber>
    </recommendedName>
</protein>
<dbReference type="GO" id="GO:0045543">
    <property type="term" value="F:gibberellin 2-beta-dioxygenase activity"/>
    <property type="evidence" value="ECO:0007669"/>
    <property type="project" value="UniProtKB-EC"/>
</dbReference>
<evidence type="ECO:0000256" key="6">
    <source>
        <dbReference type="ARBA" id="ARBA00037909"/>
    </source>
</evidence>
<dbReference type="KEGG" id="cqi:110712191"/>
<evidence type="ECO:0000256" key="11">
    <source>
        <dbReference type="RuleBase" id="RU003682"/>
    </source>
</evidence>
<dbReference type="GeneID" id="110712191"/>
<evidence type="ECO:0000256" key="2">
    <source>
        <dbReference type="ARBA" id="ARBA00022723"/>
    </source>
</evidence>
<dbReference type="OMA" id="NRLDPFR"/>
<comment type="function">
    <text evidence="8">Catalyzes the 2-beta-hydroxylation of several biologically active gibberellins, leading to the homeostatic regulation of their endogenous level. Catabolism of gibberellins (GAs) plays a central role in plant development. Converts GA9/GA20 to GA51/GA29 and GA4/GA1 to GA34/GA8.</text>
</comment>
<evidence type="ECO:0000259" key="12">
    <source>
        <dbReference type="PROSITE" id="PS51471"/>
    </source>
</evidence>
<dbReference type="InterPro" id="IPR044861">
    <property type="entry name" value="IPNS-like_FE2OG_OXY"/>
</dbReference>
<keyword evidence="4 11" id="KW-0560">Oxidoreductase</keyword>
<evidence type="ECO:0000256" key="5">
    <source>
        <dbReference type="ARBA" id="ARBA00023004"/>
    </source>
</evidence>
<keyword evidence="14" id="KW-1185">Reference proteome</keyword>